<evidence type="ECO:0000256" key="4">
    <source>
        <dbReference type="ARBA" id="ARBA00023139"/>
    </source>
</evidence>
<evidence type="ECO:0000313" key="7">
    <source>
        <dbReference type="EMBL" id="MWV46035.1"/>
    </source>
</evidence>
<evidence type="ECO:0000256" key="6">
    <source>
        <dbReference type="SAM" id="SignalP"/>
    </source>
</evidence>
<feature type="signal peptide" evidence="6">
    <location>
        <begin position="1"/>
        <end position="19"/>
    </location>
</feature>
<protein>
    <submittedName>
        <fullName evidence="7">Extracellular solute-binding protein</fullName>
    </submittedName>
</protein>
<comment type="caution">
    <text evidence="7">The sequence shown here is derived from an EMBL/GenBank/DDBJ whole genome shotgun (WGS) entry which is preliminary data.</text>
</comment>
<dbReference type="AlphaFoldDB" id="A0A7X3INQ7"/>
<dbReference type="InterPro" id="IPR050490">
    <property type="entry name" value="Bact_solute-bd_prot1"/>
</dbReference>
<dbReference type="PANTHER" id="PTHR43649">
    <property type="entry name" value="ARABINOSE-BINDING PROTEIN-RELATED"/>
    <property type="match status" value="1"/>
</dbReference>
<evidence type="ECO:0000256" key="5">
    <source>
        <dbReference type="ARBA" id="ARBA00023288"/>
    </source>
</evidence>
<feature type="chain" id="PRO_5039540145" evidence="6">
    <location>
        <begin position="20"/>
        <end position="444"/>
    </location>
</feature>
<name>A0A7X3INQ7_9BACL</name>
<dbReference type="PANTHER" id="PTHR43649:SF33">
    <property type="entry name" value="POLYGALACTURONAN_RHAMNOGALACTURONAN-BINDING PROTEIN YTCQ"/>
    <property type="match status" value="1"/>
</dbReference>
<dbReference type="Proteomes" id="UP000460318">
    <property type="component" value="Unassembled WGS sequence"/>
</dbReference>
<dbReference type="RefSeq" id="WP_160499607.1">
    <property type="nucleotide sequence ID" value="NZ_WUBI01000003.1"/>
</dbReference>
<evidence type="ECO:0000256" key="2">
    <source>
        <dbReference type="ARBA" id="ARBA00022729"/>
    </source>
</evidence>
<keyword evidence="1" id="KW-1003">Cell membrane</keyword>
<evidence type="ECO:0000256" key="1">
    <source>
        <dbReference type="ARBA" id="ARBA00022475"/>
    </source>
</evidence>
<sequence>MKPVRKIGLLLLLMTFILAACGDSGSDSQTADQSGGKSSGEKVKLSIWHNFAGDDLRAKTVRGIIEQFAKDNPDIELDAQAIPPDGYRQRLSTVAAGNELPNIFFVYAGSHSAEMYKAGLLQPVTEIAEQHKDWKEKFLPGAFDPYEFEDNQIYTAPIGMSATSILYYNTALFQKYNVKVPETWDELMTAVKVFNENKLTPIALGNKAPWVAQSTILGTLADHVTGTEWFRNAAAQKDAKFTDPQFVEALGYFKQLVDNKAFQDGANSIDNTQAEQYFIQGNAAMMISGAWTLTNLAASASEEQLKDIDVTVMPSIPGGKGEAKTISGGAGGGMALSKRTEGATKEAALKLIYAISGPEAQKAIAESNSMVMYDTDIDQSKVSSLYYKAFNLVKKTAITPVYDAYLTADAAEVINNGLQEIMTGASPESIAKKLQDAQARSITP</sequence>
<reference evidence="7 8" key="1">
    <citation type="submission" date="2019-12" db="EMBL/GenBank/DDBJ databases">
        <title>Paenibacillus sp. nov., an endophytic bacterium isolated from the stem of Dendrobium.</title>
        <authorList>
            <person name="Zhao R."/>
        </authorList>
    </citation>
    <scope>NUCLEOTIDE SEQUENCE [LARGE SCALE GENOMIC DNA]</scope>
    <source>
        <strain evidence="7 8">HJL G12</strain>
    </source>
</reference>
<proteinExistence type="predicted"/>
<keyword evidence="3" id="KW-0472">Membrane</keyword>
<keyword evidence="5" id="KW-0449">Lipoprotein</keyword>
<keyword evidence="4" id="KW-0564">Palmitate</keyword>
<evidence type="ECO:0000256" key="3">
    <source>
        <dbReference type="ARBA" id="ARBA00023136"/>
    </source>
</evidence>
<dbReference type="PROSITE" id="PS51257">
    <property type="entry name" value="PROKAR_LIPOPROTEIN"/>
    <property type="match status" value="1"/>
</dbReference>
<dbReference type="InterPro" id="IPR006059">
    <property type="entry name" value="SBP"/>
</dbReference>
<dbReference type="EMBL" id="WUBI01000003">
    <property type="protein sequence ID" value="MWV46035.1"/>
    <property type="molecule type" value="Genomic_DNA"/>
</dbReference>
<organism evidence="7 8">
    <name type="scientific">Paenibacillus dendrobii</name>
    <dbReference type="NCBI Taxonomy" id="2691084"/>
    <lineage>
        <taxon>Bacteria</taxon>
        <taxon>Bacillati</taxon>
        <taxon>Bacillota</taxon>
        <taxon>Bacilli</taxon>
        <taxon>Bacillales</taxon>
        <taxon>Paenibacillaceae</taxon>
        <taxon>Paenibacillus</taxon>
    </lineage>
</organism>
<gene>
    <name evidence="7" type="ORF">GRF59_20660</name>
</gene>
<dbReference type="Gene3D" id="3.40.190.10">
    <property type="entry name" value="Periplasmic binding protein-like II"/>
    <property type="match status" value="2"/>
</dbReference>
<dbReference type="Pfam" id="PF01547">
    <property type="entry name" value="SBP_bac_1"/>
    <property type="match status" value="1"/>
</dbReference>
<evidence type="ECO:0000313" key="8">
    <source>
        <dbReference type="Proteomes" id="UP000460318"/>
    </source>
</evidence>
<keyword evidence="8" id="KW-1185">Reference proteome</keyword>
<accession>A0A7X3INQ7</accession>
<dbReference type="SUPFAM" id="SSF53850">
    <property type="entry name" value="Periplasmic binding protein-like II"/>
    <property type="match status" value="1"/>
</dbReference>
<keyword evidence="2 6" id="KW-0732">Signal</keyword>